<evidence type="ECO:0000313" key="2">
    <source>
        <dbReference type="EMBL" id="KAH7522819.1"/>
    </source>
</evidence>
<proteinExistence type="predicted"/>
<reference evidence="2 3" key="1">
    <citation type="submission" date="2021-02" db="EMBL/GenBank/DDBJ databases">
        <title>Plant Genome Project.</title>
        <authorList>
            <person name="Zhang R.-G."/>
        </authorList>
    </citation>
    <scope>NUCLEOTIDE SEQUENCE [LARGE SCALE GENOMIC DNA]</scope>
    <source>
        <tissue evidence="2">Leaves</tissue>
    </source>
</reference>
<dbReference type="SUPFAM" id="SSF53474">
    <property type="entry name" value="alpha/beta-Hydrolases"/>
    <property type="match status" value="1"/>
</dbReference>
<accession>A0ABQ8GZI7</accession>
<keyword evidence="1" id="KW-1133">Transmembrane helix</keyword>
<keyword evidence="3" id="KW-1185">Reference proteome</keyword>
<feature type="transmembrane region" description="Helical" evidence="1">
    <location>
        <begin position="6"/>
        <end position="30"/>
    </location>
</feature>
<gene>
    <name evidence="2" type="ORF">JRO89_XSUnG0101800</name>
</gene>
<dbReference type="InterPro" id="IPR029058">
    <property type="entry name" value="AB_hydrolase_fold"/>
</dbReference>
<evidence type="ECO:0000313" key="3">
    <source>
        <dbReference type="Proteomes" id="UP000827721"/>
    </source>
</evidence>
<organism evidence="2 3">
    <name type="scientific">Xanthoceras sorbifolium</name>
    <dbReference type="NCBI Taxonomy" id="99658"/>
    <lineage>
        <taxon>Eukaryota</taxon>
        <taxon>Viridiplantae</taxon>
        <taxon>Streptophyta</taxon>
        <taxon>Embryophyta</taxon>
        <taxon>Tracheophyta</taxon>
        <taxon>Spermatophyta</taxon>
        <taxon>Magnoliopsida</taxon>
        <taxon>eudicotyledons</taxon>
        <taxon>Gunneridae</taxon>
        <taxon>Pentapetalae</taxon>
        <taxon>rosids</taxon>
        <taxon>malvids</taxon>
        <taxon>Sapindales</taxon>
        <taxon>Sapindaceae</taxon>
        <taxon>Xanthoceroideae</taxon>
        <taxon>Xanthoceras</taxon>
    </lineage>
</organism>
<sequence>MVHLTHFTVSIFFTLCLIVPVTYSFPFIVLHGLSDKCENRGVTRFTKLLSKWSGSQGYCVEIGDGSWDSWVMPLHEQVTLQ</sequence>
<dbReference type="EMBL" id="JAFEMO010000235">
    <property type="protein sequence ID" value="KAH7522819.1"/>
    <property type="molecule type" value="Genomic_DNA"/>
</dbReference>
<keyword evidence="1" id="KW-0472">Membrane</keyword>
<comment type="caution">
    <text evidence="2">The sequence shown here is derived from an EMBL/GenBank/DDBJ whole genome shotgun (WGS) entry which is preliminary data.</text>
</comment>
<dbReference type="Proteomes" id="UP000827721">
    <property type="component" value="Unassembled WGS sequence"/>
</dbReference>
<dbReference type="Gene3D" id="3.40.50.1820">
    <property type="entry name" value="alpha/beta hydrolase"/>
    <property type="match status" value="1"/>
</dbReference>
<protein>
    <submittedName>
        <fullName evidence="2">Uncharacterized protein</fullName>
    </submittedName>
</protein>
<keyword evidence="1" id="KW-0812">Transmembrane</keyword>
<name>A0ABQ8GZI7_9ROSI</name>
<evidence type="ECO:0000256" key="1">
    <source>
        <dbReference type="SAM" id="Phobius"/>
    </source>
</evidence>